<feature type="compositionally biased region" description="Basic and acidic residues" evidence="1">
    <location>
        <begin position="44"/>
        <end position="61"/>
    </location>
</feature>
<name>A0A3P6R5M3_CYLGO</name>
<feature type="compositionally biased region" description="Basic and acidic residues" evidence="1">
    <location>
        <begin position="75"/>
        <end position="98"/>
    </location>
</feature>
<proteinExistence type="predicted"/>
<feature type="compositionally biased region" description="Polar residues" evidence="1">
    <location>
        <begin position="24"/>
        <end position="35"/>
    </location>
</feature>
<sequence length="123" mass="14250">MYGALTALETELQRQREAREWFQGQTFNWDKQQVKSPIEEFPEEATRQRHESDKSPVETRDVSTAGTDSRMVRNSIRERKRNSGTEEEQKRSDHERGDPGTVRMSAPRYVVPGTAVRRLGLTD</sequence>
<dbReference type="AlphaFoldDB" id="A0A3P6R5M3"/>
<gene>
    <name evidence="2" type="ORF">CGOC_LOCUS1826</name>
</gene>
<reference evidence="2 3" key="1">
    <citation type="submission" date="2018-11" db="EMBL/GenBank/DDBJ databases">
        <authorList>
            <consortium name="Pathogen Informatics"/>
        </authorList>
    </citation>
    <scope>NUCLEOTIDE SEQUENCE [LARGE SCALE GENOMIC DNA]</scope>
</reference>
<evidence type="ECO:0000313" key="2">
    <source>
        <dbReference type="EMBL" id="VDK50620.1"/>
    </source>
</evidence>
<keyword evidence="3" id="KW-1185">Reference proteome</keyword>
<protein>
    <submittedName>
        <fullName evidence="2">Uncharacterized protein</fullName>
    </submittedName>
</protein>
<feature type="region of interest" description="Disordered" evidence="1">
    <location>
        <begin position="24"/>
        <end position="123"/>
    </location>
</feature>
<dbReference type="EMBL" id="UYRV01003716">
    <property type="protein sequence ID" value="VDK50620.1"/>
    <property type="molecule type" value="Genomic_DNA"/>
</dbReference>
<evidence type="ECO:0000313" key="3">
    <source>
        <dbReference type="Proteomes" id="UP000271889"/>
    </source>
</evidence>
<evidence type="ECO:0000256" key="1">
    <source>
        <dbReference type="SAM" id="MobiDB-lite"/>
    </source>
</evidence>
<organism evidence="2 3">
    <name type="scientific">Cylicostephanus goldi</name>
    <name type="common">Nematode worm</name>
    <dbReference type="NCBI Taxonomy" id="71465"/>
    <lineage>
        <taxon>Eukaryota</taxon>
        <taxon>Metazoa</taxon>
        <taxon>Ecdysozoa</taxon>
        <taxon>Nematoda</taxon>
        <taxon>Chromadorea</taxon>
        <taxon>Rhabditida</taxon>
        <taxon>Rhabditina</taxon>
        <taxon>Rhabditomorpha</taxon>
        <taxon>Strongyloidea</taxon>
        <taxon>Strongylidae</taxon>
        <taxon>Cylicostephanus</taxon>
    </lineage>
</organism>
<accession>A0A3P6R5M3</accession>
<dbReference type="Proteomes" id="UP000271889">
    <property type="component" value="Unassembled WGS sequence"/>
</dbReference>